<dbReference type="InterPro" id="IPR036890">
    <property type="entry name" value="HATPase_C_sf"/>
</dbReference>
<dbReference type="EC" id="2.7.13.3" evidence="2"/>
<dbReference type="Pfam" id="PF02518">
    <property type="entry name" value="HATPase_c"/>
    <property type="match status" value="1"/>
</dbReference>
<keyword evidence="11" id="KW-1185">Reference proteome</keyword>
<dbReference type="PRINTS" id="PR00344">
    <property type="entry name" value="BCTRLSENSOR"/>
</dbReference>
<dbReference type="GO" id="GO:0005524">
    <property type="term" value="F:ATP binding"/>
    <property type="evidence" value="ECO:0007669"/>
    <property type="project" value="UniProtKB-KW"/>
</dbReference>
<dbReference type="AlphaFoldDB" id="A0A939K3W8"/>
<keyword evidence="4" id="KW-0547">Nucleotide-binding</keyword>
<dbReference type="GO" id="GO:0004673">
    <property type="term" value="F:protein histidine kinase activity"/>
    <property type="evidence" value="ECO:0007669"/>
    <property type="project" value="UniProtKB-EC"/>
</dbReference>
<evidence type="ECO:0000256" key="2">
    <source>
        <dbReference type="ARBA" id="ARBA00012438"/>
    </source>
</evidence>
<dbReference type="PANTHER" id="PTHR43065:SF46">
    <property type="entry name" value="C4-DICARBOXYLATE TRANSPORT SENSOR PROTEIN DCTB"/>
    <property type="match status" value="1"/>
</dbReference>
<evidence type="ECO:0000313" key="11">
    <source>
        <dbReference type="Proteomes" id="UP000664795"/>
    </source>
</evidence>
<dbReference type="Proteomes" id="UP000664795">
    <property type="component" value="Unassembled WGS sequence"/>
</dbReference>
<dbReference type="InterPro" id="IPR005467">
    <property type="entry name" value="His_kinase_dom"/>
</dbReference>
<gene>
    <name evidence="10" type="ORF">J2I48_27465</name>
</gene>
<dbReference type="GO" id="GO:0000160">
    <property type="term" value="P:phosphorelay signal transduction system"/>
    <property type="evidence" value="ECO:0007669"/>
    <property type="project" value="UniProtKB-KW"/>
</dbReference>
<keyword evidence="6" id="KW-0067">ATP-binding</keyword>
<dbReference type="SUPFAM" id="SSF55874">
    <property type="entry name" value="ATPase domain of HSP90 chaperone/DNA topoisomerase II/histidine kinase"/>
    <property type="match status" value="1"/>
</dbReference>
<evidence type="ECO:0000256" key="1">
    <source>
        <dbReference type="ARBA" id="ARBA00000085"/>
    </source>
</evidence>
<sequence length="298" mass="33272">MAYSSAQTSYNEASNLLADLESTIQNLTVKIKTERDIVVRDERELAWQDVANKAAHKIGNPVEAIDTFVGKSIKKLRANDTKGLMSLLNDINESVEHVKHILGEFKSLTKNEQINYQFTDIVKIISHSCQGIKEGRIKCSIKIGKKKNIFTVSSKNTNTAFISNYTVDESIKMWIDKEKIKQCIDELITNSVHFLEKSPVNPKEILIELDTFMKPSINGSTPSEYLKIVFSDNAGGIPDIDKKTIFSPFVTTYHHGTGIGLAIVNRNIELLNGTIVENGIYTVGAKFEITLPLLTIKP</sequence>
<dbReference type="InterPro" id="IPR003594">
    <property type="entry name" value="HATPase_dom"/>
</dbReference>
<feature type="domain" description="Histidine kinase" evidence="9">
    <location>
        <begin position="53"/>
        <end position="295"/>
    </location>
</feature>
<organism evidence="10 11">
    <name type="scientific">Fibrella aquatilis</name>
    <dbReference type="NCBI Taxonomy" id="2817059"/>
    <lineage>
        <taxon>Bacteria</taxon>
        <taxon>Pseudomonadati</taxon>
        <taxon>Bacteroidota</taxon>
        <taxon>Cytophagia</taxon>
        <taxon>Cytophagales</taxon>
        <taxon>Spirosomataceae</taxon>
        <taxon>Fibrella</taxon>
    </lineage>
</organism>
<dbReference type="InterPro" id="IPR004358">
    <property type="entry name" value="Sig_transdc_His_kin-like_C"/>
</dbReference>
<dbReference type="PANTHER" id="PTHR43065">
    <property type="entry name" value="SENSOR HISTIDINE KINASE"/>
    <property type="match status" value="1"/>
</dbReference>
<protein>
    <recommendedName>
        <fullName evidence="2">histidine kinase</fullName>
        <ecNumber evidence="2">2.7.13.3</ecNumber>
    </recommendedName>
</protein>
<evidence type="ECO:0000256" key="6">
    <source>
        <dbReference type="ARBA" id="ARBA00022840"/>
    </source>
</evidence>
<keyword evidence="5 10" id="KW-0418">Kinase</keyword>
<feature type="coiled-coil region" evidence="8">
    <location>
        <begin position="10"/>
        <end position="37"/>
    </location>
</feature>
<keyword evidence="3" id="KW-0808">Transferase</keyword>
<dbReference type="EMBL" id="JAFMYU010000038">
    <property type="protein sequence ID" value="MBO0934780.1"/>
    <property type="molecule type" value="Genomic_DNA"/>
</dbReference>
<dbReference type="PROSITE" id="PS50109">
    <property type="entry name" value="HIS_KIN"/>
    <property type="match status" value="1"/>
</dbReference>
<dbReference type="Gene3D" id="3.30.565.10">
    <property type="entry name" value="Histidine kinase-like ATPase, C-terminal domain"/>
    <property type="match status" value="1"/>
</dbReference>
<reference evidence="10 11" key="1">
    <citation type="submission" date="2021-03" db="EMBL/GenBank/DDBJ databases">
        <title>Fibrella sp. HMF5036 genome sequencing and assembly.</title>
        <authorList>
            <person name="Kang H."/>
            <person name="Kim H."/>
            <person name="Bae S."/>
            <person name="Joh K."/>
        </authorList>
    </citation>
    <scope>NUCLEOTIDE SEQUENCE [LARGE SCALE GENOMIC DNA]</scope>
    <source>
        <strain evidence="10 11">HMF5036</strain>
    </source>
</reference>
<evidence type="ECO:0000256" key="7">
    <source>
        <dbReference type="ARBA" id="ARBA00023012"/>
    </source>
</evidence>
<evidence type="ECO:0000256" key="8">
    <source>
        <dbReference type="SAM" id="Coils"/>
    </source>
</evidence>
<accession>A0A939K3W8</accession>
<proteinExistence type="predicted"/>
<comment type="caution">
    <text evidence="10">The sequence shown here is derived from an EMBL/GenBank/DDBJ whole genome shotgun (WGS) entry which is preliminary data.</text>
</comment>
<name>A0A939K3W8_9BACT</name>
<keyword evidence="8" id="KW-0175">Coiled coil</keyword>
<comment type="catalytic activity">
    <reaction evidence="1">
        <text>ATP + protein L-histidine = ADP + protein N-phospho-L-histidine.</text>
        <dbReference type="EC" id="2.7.13.3"/>
    </reaction>
</comment>
<keyword evidence="7" id="KW-0902">Two-component regulatory system</keyword>
<dbReference type="SMART" id="SM00387">
    <property type="entry name" value="HATPase_c"/>
    <property type="match status" value="1"/>
</dbReference>
<evidence type="ECO:0000256" key="3">
    <source>
        <dbReference type="ARBA" id="ARBA00022679"/>
    </source>
</evidence>
<evidence type="ECO:0000259" key="9">
    <source>
        <dbReference type="PROSITE" id="PS50109"/>
    </source>
</evidence>
<evidence type="ECO:0000256" key="4">
    <source>
        <dbReference type="ARBA" id="ARBA00022741"/>
    </source>
</evidence>
<dbReference type="RefSeq" id="WP_207338746.1">
    <property type="nucleotide sequence ID" value="NZ_JAFMYU010000038.1"/>
</dbReference>
<evidence type="ECO:0000256" key="5">
    <source>
        <dbReference type="ARBA" id="ARBA00022777"/>
    </source>
</evidence>
<evidence type="ECO:0000313" key="10">
    <source>
        <dbReference type="EMBL" id="MBO0934780.1"/>
    </source>
</evidence>